<feature type="compositionally biased region" description="Basic and acidic residues" evidence="1">
    <location>
        <begin position="15"/>
        <end position="31"/>
    </location>
</feature>
<feature type="compositionally biased region" description="Low complexity" evidence="1">
    <location>
        <begin position="32"/>
        <end position="42"/>
    </location>
</feature>
<name>A0A6J4M0T9_9BACT</name>
<feature type="region of interest" description="Disordered" evidence="1">
    <location>
        <begin position="77"/>
        <end position="129"/>
    </location>
</feature>
<dbReference type="AlphaFoldDB" id="A0A6J4M0T9"/>
<sequence>DGRRARGHGHAGPPGRDRPGGDRRHVPRESRAAGALRRAGARQVPAGHALQPGAPGPRGGAGRSRLLRAVRRLVRRPAALPRRAHPRPGPLAGVDGRRAARPAGAGRGRCRRGESPGGAGGAAPPGGGV</sequence>
<feature type="non-terminal residue" evidence="2">
    <location>
        <position position="129"/>
    </location>
</feature>
<feature type="compositionally biased region" description="Gly residues" evidence="1">
    <location>
        <begin position="115"/>
        <end position="129"/>
    </location>
</feature>
<accession>A0A6J4M0T9</accession>
<gene>
    <name evidence="2" type="ORF">AVDCRST_MAG89-2933</name>
</gene>
<reference evidence="2" key="1">
    <citation type="submission" date="2020-02" db="EMBL/GenBank/DDBJ databases">
        <authorList>
            <person name="Meier V. D."/>
        </authorList>
    </citation>
    <scope>NUCLEOTIDE SEQUENCE</scope>
    <source>
        <strain evidence="2">AVDCRST_MAG89</strain>
    </source>
</reference>
<protein>
    <submittedName>
        <fullName evidence="2">Uncharacterized protein</fullName>
    </submittedName>
</protein>
<feature type="region of interest" description="Disordered" evidence="1">
    <location>
        <begin position="1"/>
        <end position="64"/>
    </location>
</feature>
<evidence type="ECO:0000256" key="1">
    <source>
        <dbReference type="SAM" id="MobiDB-lite"/>
    </source>
</evidence>
<dbReference type="EMBL" id="CADCTV010000613">
    <property type="protein sequence ID" value="CAA9347331.1"/>
    <property type="molecule type" value="Genomic_DNA"/>
</dbReference>
<evidence type="ECO:0000313" key="2">
    <source>
        <dbReference type="EMBL" id="CAA9347331.1"/>
    </source>
</evidence>
<proteinExistence type="predicted"/>
<feature type="non-terminal residue" evidence="2">
    <location>
        <position position="1"/>
    </location>
</feature>
<organism evidence="2">
    <name type="scientific">uncultured Gemmatimonadota bacterium</name>
    <dbReference type="NCBI Taxonomy" id="203437"/>
    <lineage>
        <taxon>Bacteria</taxon>
        <taxon>Pseudomonadati</taxon>
        <taxon>Gemmatimonadota</taxon>
        <taxon>environmental samples</taxon>
    </lineage>
</organism>